<evidence type="ECO:0000256" key="1">
    <source>
        <dbReference type="SAM" id="Coils"/>
    </source>
</evidence>
<protein>
    <submittedName>
        <fullName evidence="2">Uncharacterized protein</fullName>
    </submittedName>
</protein>
<feature type="coiled-coil region" evidence="1">
    <location>
        <begin position="21"/>
        <end position="55"/>
    </location>
</feature>
<reference evidence="2" key="2">
    <citation type="journal article" date="2022" name="Hortic Res">
        <title>The genome of Dioscorea zingiberensis sheds light on the biosynthesis, origin and evolution of the medicinally important diosgenin saponins.</title>
        <authorList>
            <person name="Li Y."/>
            <person name="Tan C."/>
            <person name="Li Z."/>
            <person name="Guo J."/>
            <person name="Li S."/>
            <person name="Chen X."/>
            <person name="Wang C."/>
            <person name="Dai X."/>
            <person name="Yang H."/>
            <person name="Song W."/>
            <person name="Hou L."/>
            <person name="Xu J."/>
            <person name="Tong Z."/>
            <person name="Xu A."/>
            <person name="Yuan X."/>
            <person name="Wang W."/>
            <person name="Yang Q."/>
            <person name="Chen L."/>
            <person name="Sun Z."/>
            <person name="Wang K."/>
            <person name="Pan B."/>
            <person name="Chen J."/>
            <person name="Bao Y."/>
            <person name="Liu F."/>
            <person name="Qi X."/>
            <person name="Gang D.R."/>
            <person name="Wen J."/>
            <person name="Li J."/>
        </authorList>
    </citation>
    <scope>NUCLEOTIDE SEQUENCE</scope>
    <source>
        <strain evidence="2">Dzin_1.0</strain>
    </source>
</reference>
<keyword evidence="3" id="KW-1185">Reference proteome</keyword>
<evidence type="ECO:0000313" key="3">
    <source>
        <dbReference type="Proteomes" id="UP001085076"/>
    </source>
</evidence>
<proteinExistence type="predicted"/>
<sequence>MAGNSDTTNALPQEGHPSSAIQDLNKRYMELMHGLEAAKAKRVAMEKCLKALESANPVCAWATNIEDKSLEELEQLGMALSLLKRKTDDRVYELLVRHASTPAASMVPLVVNPISMMVNDVENHVMAPNVAGNMGQELGRARAVGNALSLLKRKTDDRVYELLVRRASTPAASMVPLVVNPISMIGNDVVNHAMAPNVAGNMGYGLGFC</sequence>
<gene>
    <name evidence="2" type="ORF">J5N97_028438</name>
</gene>
<accession>A0A9D5H4U2</accession>
<comment type="caution">
    <text evidence="2">The sequence shown here is derived from an EMBL/GenBank/DDBJ whole genome shotgun (WGS) entry which is preliminary data.</text>
</comment>
<dbReference type="EMBL" id="JAGGNH010000009">
    <property type="protein sequence ID" value="KAJ0963316.1"/>
    <property type="molecule type" value="Genomic_DNA"/>
</dbReference>
<keyword evidence="1" id="KW-0175">Coiled coil</keyword>
<dbReference type="Proteomes" id="UP001085076">
    <property type="component" value="Miscellaneous, Linkage group lg09"/>
</dbReference>
<dbReference type="AlphaFoldDB" id="A0A9D5H4U2"/>
<name>A0A9D5H4U2_9LILI</name>
<evidence type="ECO:0000313" key="2">
    <source>
        <dbReference type="EMBL" id="KAJ0963316.1"/>
    </source>
</evidence>
<reference evidence="2" key="1">
    <citation type="submission" date="2021-03" db="EMBL/GenBank/DDBJ databases">
        <authorList>
            <person name="Li Z."/>
            <person name="Yang C."/>
        </authorList>
    </citation>
    <scope>NUCLEOTIDE SEQUENCE</scope>
    <source>
        <strain evidence="2">Dzin_1.0</strain>
        <tissue evidence="2">Leaf</tissue>
    </source>
</reference>
<organism evidence="2 3">
    <name type="scientific">Dioscorea zingiberensis</name>
    <dbReference type="NCBI Taxonomy" id="325984"/>
    <lineage>
        <taxon>Eukaryota</taxon>
        <taxon>Viridiplantae</taxon>
        <taxon>Streptophyta</taxon>
        <taxon>Embryophyta</taxon>
        <taxon>Tracheophyta</taxon>
        <taxon>Spermatophyta</taxon>
        <taxon>Magnoliopsida</taxon>
        <taxon>Liliopsida</taxon>
        <taxon>Dioscoreales</taxon>
        <taxon>Dioscoreaceae</taxon>
        <taxon>Dioscorea</taxon>
    </lineage>
</organism>